<dbReference type="GO" id="GO:0051213">
    <property type="term" value="F:dioxygenase activity"/>
    <property type="evidence" value="ECO:0007669"/>
    <property type="project" value="UniProtKB-KW"/>
</dbReference>
<dbReference type="PANTHER" id="PTHR30468">
    <property type="entry name" value="ALPHA-KETOGLUTARATE-DEPENDENT SULFONATE DIOXYGENASE"/>
    <property type="match status" value="1"/>
</dbReference>
<organism evidence="7 8">
    <name type="scientific">Azospirillum oleiclasticum</name>
    <dbReference type="NCBI Taxonomy" id="2735135"/>
    <lineage>
        <taxon>Bacteria</taxon>
        <taxon>Pseudomonadati</taxon>
        <taxon>Pseudomonadota</taxon>
        <taxon>Alphaproteobacteria</taxon>
        <taxon>Rhodospirillales</taxon>
        <taxon>Azospirillaceae</taxon>
        <taxon>Azospirillum</taxon>
    </lineage>
</organism>
<keyword evidence="2" id="KW-0479">Metal-binding</keyword>
<evidence type="ECO:0000259" key="6">
    <source>
        <dbReference type="Pfam" id="PF02668"/>
    </source>
</evidence>
<sequence>MTAVPSLRLTPLTDAVGAEVHDVDLAAELDDGLFAAIERAFLDHGLLLFRGQSLTPERHVALSRRFGGLEHHVQKRFLYPGHPEILVIGNDHAPDGTPTGYFIPGDGDWHTDMSYVARPSLGSLFHAVKVPPEGGDTVFAGATAAYDRLSDADKERLAPLRAVHDYPYFDAKMCATNPRRTPLDDEQRARVPPVAHPILRTHPVTGRKAIYLSPEVISGVVGMEDSAGRALCQELADYATSEPFLYRHRWRAGDLVIWDNRCTLHKATPYDHHRHVRTMHRTTVSGDVPY</sequence>
<evidence type="ECO:0000256" key="2">
    <source>
        <dbReference type="ARBA" id="ARBA00022723"/>
    </source>
</evidence>
<keyword evidence="8" id="KW-1185">Reference proteome</keyword>
<name>A0ABX2T672_9PROT</name>
<gene>
    <name evidence="7" type="ORF">HND93_08900</name>
</gene>
<dbReference type="Gene3D" id="3.60.130.10">
    <property type="entry name" value="Clavaminate synthase-like"/>
    <property type="match status" value="1"/>
</dbReference>
<evidence type="ECO:0000313" key="8">
    <source>
        <dbReference type="Proteomes" id="UP000584642"/>
    </source>
</evidence>
<comment type="similarity">
    <text evidence="1">Belongs to the TfdA dioxygenase family.</text>
</comment>
<keyword evidence="5" id="KW-0408">Iron</keyword>
<evidence type="ECO:0000256" key="5">
    <source>
        <dbReference type="ARBA" id="ARBA00023004"/>
    </source>
</evidence>
<keyword evidence="3 7" id="KW-0223">Dioxygenase</keyword>
<reference evidence="7 8" key="1">
    <citation type="submission" date="2020-05" db="EMBL/GenBank/DDBJ databases">
        <title>Azospirillum oleiclasticum sp. nov, a nitrogen-fixing and heavy crude oil-emulsifying bacterium isolated from the crude oil of Yumen Oilfield.</title>
        <authorList>
            <person name="Wu D."/>
            <person name="Cai M."/>
            <person name="Zhang X."/>
        </authorList>
    </citation>
    <scope>NUCLEOTIDE SEQUENCE [LARGE SCALE GENOMIC DNA]</scope>
    <source>
        <strain evidence="7 8">ROY-1-1-2</strain>
    </source>
</reference>
<dbReference type="RefSeq" id="WP_180281591.1">
    <property type="nucleotide sequence ID" value="NZ_JABFDB010000004.1"/>
</dbReference>
<evidence type="ECO:0000256" key="4">
    <source>
        <dbReference type="ARBA" id="ARBA00023002"/>
    </source>
</evidence>
<dbReference type="InterPro" id="IPR003819">
    <property type="entry name" value="TauD/TfdA-like"/>
</dbReference>
<dbReference type="Proteomes" id="UP000584642">
    <property type="component" value="Unassembled WGS sequence"/>
</dbReference>
<dbReference type="InterPro" id="IPR051323">
    <property type="entry name" value="AtsK-like"/>
</dbReference>
<dbReference type="Pfam" id="PF02668">
    <property type="entry name" value="TauD"/>
    <property type="match status" value="1"/>
</dbReference>
<feature type="domain" description="TauD/TfdA-like" evidence="6">
    <location>
        <begin position="10"/>
        <end position="282"/>
    </location>
</feature>
<evidence type="ECO:0000313" key="7">
    <source>
        <dbReference type="EMBL" id="NYZ19829.1"/>
    </source>
</evidence>
<protein>
    <submittedName>
        <fullName evidence="7">TauD/TfdA family dioxygenase</fullName>
    </submittedName>
</protein>
<evidence type="ECO:0000256" key="3">
    <source>
        <dbReference type="ARBA" id="ARBA00022964"/>
    </source>
</evidence>
<dbReference type="SUPFAM" id="SSF51197">
    <property type="entry name" value="Clavaminate synthase-like"/>
    <property type="match status" value="1"/>
</dbReference>
<evidence type="ECO:0000256" key="1">
    <source>
        <dbReference type="ARBA" id="ARBA00005896"/>
    </source>
</evidence>
<dbReference type="EMBL" id="JABFDB010000004">
    <property type="protein sequence ID" value="NYZ19829.1"/>
    <property type="molecule type" value="Genomic_DNA"/>
</dbReference>
<accession>A0ABX2T672</accession>
<proteinExistence type="inferred from homology"/>
<keyword evidence="4" id="KW-0560">Oxidoreductase</keyword>
<dbReference type="InterPro" id="IPR042098">
    <property type="entry name" value="TauD-like_sf"/>
</dbReference>
<comment type="caution">
    <text evidence="7">The sequence shown here is derived from an EMBL/GenBank/DDBJ whole genome shotgun (WGS) entry which is preliminary data.</text>
</comment>
<dbReference type="PANTHER" id="PTHR30468:SF1">
    <property type="entry name" value="ALPHA-KETOGLUTARATE-DEPENDENT SULFONATE DIOXYGENASE"/>
    <property type="match status" value="1"/>
</dbReference>